<evidence type="ECO:0000313" key="5">
    <source>
        <dbReference type="EMBL" id="WHP05227.1"/>
    </source>
</evidence>
<dbReference type="PANTHER" id="PTHR36511">
    <property type="entry name" value="MERR FAMILY BACTERIAL REGULATORY PROTEIN"/>
    <property type="match status" value="1"/>
</dbReference>
<protein>
    <submittedName>
        <fullName evidence="5">NadS family protein</fullName>
    </submittedName>
</protein>
<reference evidence="5 6" key="1">
    <citation type="submission" date="2023-05" db="EMBL/GenBank/DDBJ databases">
        <title>The complete genome of Acinetobacter sp. nov KCTC 92772.</title>
        <authorList>
            <person name="Zhou G."/>
        </authorList>
    </citation>
    <scope>NUCLEOTIDE SEQUENCE [LARGE SCALE GENOMIC DNA]</scope>
    <source>
        <strain evidence="5 6">KCTC 92772</strain>
    </source>
</reference>
<dbReference type="RefSeq" id="WP_283266783.1">
    <property type="nucleotide sequence ID" value="NZ_CP125669.1"/>
</dbReference>
<evidence type="ECO:0000259" key="4">
    <source>
        <dbReference type="PROSITE" id="PS50943"/>
    </source>
</evidence>
<dbReference type="SMART" id="SM00530">
    <property type="entry name" value="HTH_XRE"/>
    <property type="match status" value="1"/>
</dbReference>
<accession>A0ABY8S407</accession>
<dbReference type="InterPro" id="IPR010982">
    <property type="entry name" value="Lambda_DNA-bd_dom_sf"/>
</dbReference>
<keyword evidence="1" id="KW-0805">Transcription regulation</keyword>
<dbReference type="PROSITE" id="PS50943">
    <property type="entry name" value="HTH_CROC1"/>
    <property type="match status" value="1"/>
</dbReference>
<organism evidence="5 6">
    <name type="scientific">Acinetobacter corruptisaponis</name>
    <dbReference type="NCBI Taxonomy" id="3045147"/>
    <lineage>
        <taxon>Bacteria</taxon>
        <taxon>Pseudomonadati</taxon>
        <taxon>Pseudomonadota</taxon>
        <taxon>Gammaproteobacteria</taxon>
        <taxon>Moraxellales</taxon>
        <taxon>Moraxellaceae</taxon>
        <taxon>Acinetobacter</taxon>
    </lineage>
</organism>
<keyword evidence="6" id="KW-1185">Reference proteome</keyword>
<dbReference type="Pfam" id="PF01381">
    <property type="entry name" value="HTH_3"/>
    <property type="match status" value="1"/>
</dbReference>
<dbReference type="PANTHER" id="PTHR36511:SF3">
    <property type="entry name" value="ANTITOXIN HIGA-2"/>
    <property type="match status" value="1"/>
</dbReference>
<evidence type="ECO:0000313" key="6">
    <source>
        <dbReference type="Proteomes" id="UP001229836"/>
    </source>
</evidence>
<keyword evidence="2" id="KW-0238">DNA-binding</keyword>
<evidence type="ECO:0000256" key="1">
    <source>
        <dbReference type="ARBA" id="ARBA00023015"/>
    </source>
</evidence>
<dbReference type="SUPFAM" id="SSF47413">
    <property type="entry name" value="lambda repressor-like DNA-binding domains"/>
    <property type="match status" value="1"/>
</dbReference>
<keyword evidence="3" id="KW-0804">Transcription</keyword>
<evidence type="ECO:0000256" key="3">
    <source>
        <dbReference type="ARBA" id="ARBA00023163"/>
    </source>
</evidence>
<name>A0ABY8S407_9GAMM</name>
<dbReference type="InterPro" id="IPR047761">
    <property type="entry name" value="NadS-like"/>
</dbReference>
<dbReference type="InterPro" id="IPR001387">
    <property type="entry name" value="Cro/C1-type_HTH"/>
</dbReference>
<dbReference type="NCBIfam" id="NF041265">
    <property type="entry name" value="NadS"/>
    <property type="match status" value="1"/>
</dbReference>
<dbReference type="EMBL" id="CP125669">
    <property type="protein sequence ID" value="WHP05227.1"/>
    <property type="molecule type" value="Genomic_DNA"/>
</dbReference>
<dbReference type="CDD" id="cd00093">
    <property type="entry name" value="HTH_XRE"/>
    <property type="match status" value="1"/>
</dbReference>
<evidence type="ECO:0000256" key="2">
    <source>
        <dbReference type="ARBA" id="ARBA00023125"/>
    </source>
</evidence>
<dbReference type="Proteomes" id="UP001229836">
    <property type="component" value="Chromosome"/>
</dbReference>
<dbReference type="InterPro" id="IPR052359">
    <property type="entry name" value="HTH-type_reg/antitoxin"/>
</dbReference>
<gene>
    <name evidence="5" type="primary">nadS</name>
    <name evidence="5" type="ORF">QLH32_14560</name>
</gene>
<feature type="domain" description="HTH cro/C1-type" evidence="4">
    <location>
        <begin position="36"/>
        <end position="89"/>
    </location>
</feature>
<dbReference type="Gene3D" id="1.10.260.40">
    <property type="entry name" value="lambda repressor-like DNA-binding domains"/>
    <property type="match status" value="1"/>
</dbReference>
<sequence>MSEFFDELTEALEQAIAVRKGEMPASREFSLERPNIKAIREKTGLSQVQFAKRLHISPRTLQNWEQGHRYPTGPAIALIHIIDKNPNILTMA</sequence>
<proteinExistence type="predicted"/>